<sequence>MTNITVSFSANGWRRLPDGRLEHISGLMFKKILNGDVEIVSETLGTFIQNLKKEGVQATQAQKLLAKLAQQAQEHFLGLN</sequence>
<dbReference type="RefSeq" id="WP_023951638.1">
    <property type="nucleotide sequence ID" value="NZ_AYSV01000091.1"/>
</dbReference>
<keyword evidence="2" id="KW-1185">Reference proteome</keyword>
<dbReference type="AlphaFoldDB" id="V8G1T8"/>
<name>V8G1T8_9BURK</name>
<proteinExistence type="predicted"/>
<accession>V8G1T8</accession>
<comment type="caution">
    <text evidence="1">The sequence shown here is derived from an EMBL/GenBank/DDBJ whole genome shotgun (WGS) entry which is preliminary data.</text>
</comment>
<evidence type="ECO:0000313" key="1">
    <source>
        <dbReference type="EMBL" id="ETD70046.1"/>
    </source>
</evidence>
<dbReference type="Proteomes" id="UP000018766">
    <property type="component" value="Unassembled WGS sequence"/>
</dbReference>
<dbReference type="EMBL" id="AYSV01000091">
    <property type="protein sequence ID" value="ETD70046.1"/>
    <property type="molecule type" value="Genomic_DNA"/>
</dbReference>
<organism evidence="1 2">
    <name type="scientific">Pelistega indica</name>
    <dbReference type="NCBI Taxonomy" id="1414851"/>
    <lineage>
        <taxon>Bacteria</taxon>
        <taxon>Pseudomonadati</taxon>
        <taxon>Pseudomonadota</taxon>
        <taxon>Betaproteobacteria</taxon>
        <taxon>Burkholderiales</taxon>
        <taxon>Alcaligenaceae</taxon>
        <taxon>Pelistega</taxon>
    </lineage>
</organism>
<gene>
    <name evidence="1" type="ORF">V757_08360</name>
</gene>
<reference evidence="1 2" key="1">
    <citation type="submission" date="2013-11" db="EMBL/GenBank/DDBJ databases">
        <title>Genomic analysis of Pelistega sp. HM-7.</title>
        <authorList>
            <person name="Kumbhare S.V."/>
            <person name="Shetty S.A."/>
            <person name="Sharma O."/>
            <person name="Dhotre D.P."/>
        </authorList>
    </citation>
    <scope>NUCLEOTIDE SEQUENCE [LARGE SCALE GENOMIC DNA]</scope>
    <source>
        <strain evidence="1 2">HM-7</strain>
    </source>
</reference>
<protein>
    <submittedName>
        <fullName evidence="1">Uncharacterized protein</fullName>
    </submittedName>
</protein>
<evidence type="ECO:0000313" key="2">
    <source>
        <dbReference type="Proteomes" id="UP000018766"/>
    </source>
</evidence>